<accession>A0A9J6A880</accession>
<name>A0A9J6A880_SOLCO</name>
<evidence type="ECO:0000313" key="2">
    <source>
        <dbReference type="EMBL" id="KAG5620468.1"/>
    </source>
</evidence>
<dbReference type="InterPro" id="IPR016197">
    <property type="entry name" value="Chromo-like_dom_sf"/>
</dbReference>
<dbReference type="AlphaFoldDB" id="A0A9J6A880"/>
<dbReference type="Gene3D" id="2.40.50.40">
    <property type="match status" value="1"/>
</dbReference>
<dbReference type="SMART" id="SM00298">
    <property type="entry name" value="CHROMO"/>
    <property type="match status" value="1"/>
</dbReference>
<dbReference type="Proteomes" id="UP000824120">
    <property type="component" value="Chromosome 2"/>
</dbReference>
<keyword evidence="3" id="KW-1185">Reference proteome</keyword>
<gene>
    <name evidence="2" type="ORF">H5410_005686</name>
</gene>
<dbReference type="OrthoDB" id="1722900at2759"/>
<reference evidence="2 3" key="1">
    <citation type="submission" date="2020-09" db="EMBL/GenBank/DDBJ databases">
        <title>De no assembly of potato wild relative species, Solanum commersonii.</title>
        <authorList>
            <person name="Cho K."/>
        </authorList>
    </citation>
    <scope>NUCLEOTIDE SEQUENCE [LARGE SCALE GENOMIC DNA]</scope>
    <source>
        <strain evidence="2">LZ3.2</strain>
        <tissue evidence="2">Leaf</tissue>
    </source>
</reference>
<proteinExistence type="predicted"/>
<dbReference type="SUPFAM" id="SSF54160">
    <property type="entry name" value="Chromo domain-like"/>
    <property type="match status" value="1"/>
</dbReference>
<organism evidence="2 3">
    <name type="scientific">Solanum commersonii</name>
    <name type="common">Commerson's wild potato</name>
    <name type="synonym">Commerson's nightshade</name>
    <dbReference type="NCBI Taxonomy" id="4109"/>
    <lineage>
        <taxon>Eukaryota</taxon>
        <taxon>Viridiplantae</taxon>
        <taxon>Streptophyta</taxon>
        <taxon>Embryophyta</taxon>
        <taxon>Tracheophyta</taxon>
        <taxon>Spermatophyta</taxon>
        <taxon>Magnoliopsida</taxon>
        <taxon>eudicotyledons</taxon>
        <taxon>Gunneridae</taxon>
        <taxon>Pentapetalae</taxon>
        <taxon>asterids</taxon>
        <taxon>lamiids</taxon>
        <taxon>Solanales</taxon>
        <taxon>Solanaceae</taxon>
        <taxon>Solanoideae</taxon>
        <taxon>Solaneae</taxon>
        <taxon>Solanum</taxon>
    </lineage>
</organism>
<sequence>MTQFCYNLHTSSKTEQSPFELVLGMQPMTPLHVATQKSHRICPAAYRYCEREETWRDDSKFEVKIEEILDHQVVGNSKRNTKTEFLVRLTGKAKNDAIWEKSKDMWQFDKQVDDYVKTASTRVLSSTSGDDFICWQNDLKAVERVFYVLAKCVTISFLYLRDEEKSFVFPVNIVQDVHRLGNILGCQTDKLPMEYLGRSLGDIFKLKLAWKILSQSTSCLLFSRASLPEEEIGQDKVKFFVGRQSERALIVMCPYVNFAYEARIQDISEVTDNEDNTFPIGQEVQLQRLINN</sequence>
<protein>
    <recommendedName>
        <fullName evidence="1">Chromo domain-containing protein</fullName>
    </recommendedName>
</protein>
<dbReference type="EMBL" id="JACXVP010000002">
    <property type="protein sequence ID" value="KAG5620468.1"/>
    <property type="molecule type" value="Genomic_DNA"/>
</dbReference>
<feature type="domain" description="Chromo" evidence="1">
    <location>
        <begin position="61"/>
        <end position="120"/>
    </location>
</feature>
<evidence type="ECO:0000313" key="3">
    <source>
        <dbReference type="Proteomes" id="UP000824120"/>
    </source>
</evidence>
<evidence type="ECO:0000259" key="1">
    <source>
        <dbReference type="SMART" id="SM00298"/>
    </source>
</evidence>
<comment type="caution">
    <text evidence="2">The sequence shown here is derived from an EMBL/GenBank/DDBJ whole genome shotgun (WGS) entry which is preliminary data.</text>
</comment>
<dbReference type="InterPro" id="IPR000953">
    <property type="entry name" value="Chromo/chromo_shadow_dom"/>
</dbReference>